<dbReference type="FunFam" id="3.30.160.60:FF:000446">
    <property type="entry name" value="Zinc finger protein"/>
    <property type="match status" value="1"/>
</dbReference>
<dbReference type="FunFam" id="3.30.160.60:FF:000230">
    <property type="entry name" value="Zinc finger protein 148"/>
    <property type="match status" value="1"/>
</dbReference>
<protein>
    <recommendedName>
        <fullName evidence="9">C2H2-type domain-containing protein</fullName>
    </recommendedName>
</protein>
<dbReference type="GO" id="GO:0000981">
    <property type="term" value="F:DNA-binding transcription factor activity, RNA polymerase II-specific"/>
    <property type="evidence" value="ECO:0007669"/>
    <property type="project" value="TreeGrafter"/>
</dbReference>
<dbReference type="AlphaFoldDB" id="A0A7S0D0R5"/>
<evidence type="ECO:0000256" key="6">
    <source>
        <dbReference type="ARBA" id="ARBA00023242"/>
    </source>
</evidence>
<dbReference type="InterPro" id="IPR013087">
    <property type="entry name" value="Znf_C2H2_type"/>
</dbReference>
<dbReference type="GO" id="GO:0005634">
    <property type="term" value="C:nucleus"/>
    <property type="evidence" value="ECO:0007669"/>
    <property type="project" value="UniProtKB-SubCell"/>
</dbReference>
<evidence type="ECO:0000256" key="8">
    <source>
        <dbReference type="SAM" id="MobiDB-lite"/>
    </source>
</evidence>
<organism evidence="10">
    <name type="scientific">Amorphochlora amoebiformis</name>
    <dbReference type="NCBI Taxonomy" id="1561963"/>
    <lineage>
        <taxon>Eukaryota</taxon>
        <taxon>Sar</taxon>
        <taxon>Rhizaria</taxon>
        <taxon>Cercozoa</taxon>
        <taxon>Chlorarachniophyceae</taxon>
        <taxon>Amorphochlora</taxon>
    </lineage>
</organism>
<evidence type="ECO:0000313" key="10">
    <source>
        <dbReference type="EMBL" id="CAD8439493.1"/>
    </source>
</evidence>
<evidence type="ECO:0000256" key="2">
    <source>
        <dbReference type="ARBA" id="ARBA00022723"/>
    </source>
</evidence>
<dbReference type="PANTHER" id="PTHR24394">
    <property type="entry name" value="ZINC FINGER PROTEIN"/>
    <property type="match status" value="1"/>
</dbReference>
<feature type="region of interest" description="Disordered" evidence="8">
    <location>
        <begin position="1"/>
        <end position="20"/>
    </location>
</feature>
<gene>
    <name evidence="10" type="ORF">LAMO00422_LOCUS5406</name>
</gene>
<evidence type="ECO:0000256" key="4">
    <source>
        <dbReference type="ARBA" id="ARBA00022771"/>
    </source>
</evidence>
<accession>A0A7S0D0R5</accession>
<feature type="compositionally biased region" description="Polar residues" evidence="8">
    <location>
        <begin position="1"/>
        <end position="10"/>
    </location>
</feature>
<dbReference type="GO" id="GO:0008270">
    <property type="term" value="F:zinc ion binding"/>
    <property type="evidence" value="ECO:0007669"/>
    <property type="project" value="UniProtKB-KW"/>
</dbReference>
<name>A0A7S0D0R5_9EUKA</name>
<dbReference type="SUPFAM" id="SSF57667">
    <property type="entry name" value="beta-beta-alpha zinc fingers"/>
    <property type="match status" value="2"/>
</dbReference>
<dbReference type="Gene3D" id="3.30.160.60">
    <property type="entry name" value="Classic Zinc Finger"/>
    <property type="match status" value="3"/>
</dbReference>
<dbReference type="PANTHER" id="PTHR24394:SF44">
    <property type="entry name" value="ZINC FINGER PROTEIN 271-LIKE"/>
    <property type="match status" value="1"/>
</dbReference>
<keyword evidence="2" id="KW-0479">Metal-binding</keyword>
<proteinExistence type="predicted"/>
<dbReference type="PROSITE" id="PS00028">
    <property type="entry name" value="ZINC_FINGER_C2H2_1"/>
    <property type="match status" value="3"/>
</dbReference>
<sequence length="206" mass="23349">MSPTASQSGTMMPIDHSKERRVGVAFIPKTGNLNETPTTSNLRSPKRTSRLPSLKMPPSLPMPPALPMPSRSPRSVSEYRQGNAVVNPRVEREHEAEKKKKLQEVLRAVEAKPFACPVCNVRFSQLAALKEHVREGKHNAQGWKSSPFSLRPFVCSLCNKSFDNKYNLKRHLLIHTGEKAYRCEECGKRFTQRSGYTAHKKRMHSK</sequence>
<dbReference type="InterPro" id="IPR036236">
    <property type="entry name" value="Znf_C2H2_sf"/>
</dbReference>
<evidence type="ECO:0000256" key="5">
    <source>
        <dbReference type="ARBA" id="ARBA00022833"/>
    </source>
</evidence>
<evidence type="ECO:0000256" key="7">
    <source>
        <dbReference type="PROSITE-ProRule" id="PRU00042"/>
    </source>
</evidence>
<comment type="subcellular location">
    <subcellularLocation>
        <location evidence="1">Nucleus</location>
    </subcellularLocation>
</comment>
<reference evidence="10" key="1">
    <citation type="submission" date="2021-01" db="EMBL/GenBank/DDBJ databases">
        <authorList>
            <person name="Corre E."/>
            <person name="Pelletier E."/>
            <person name="Niang G."/>
            <person name="Scheremetjew M."/>
            <person name="Finn R."/>
            <person name="Kale V."/>
            <person name="Holt S."/>
            <person name="Cochrane G."/>
            <person name="Meng A."/>
            <person name="Brown T."/>
            <person name="Cohen L."/>
        </authorList>
    </citation>
    <scope>NUCLEOTIDE SEQUENCE</scope>
    <source>
        <strain evidence="10">CCMP2058</strain>
    </source>
</reference>
<evidence type="ECO:0000256" key="3">
    <source>
        <dbReference type="ARBA" id="ARBA00022737"/>
    </source>
</evidence>
<dbReference type="EMBL" id="HBEM01007704">
    <property type="protein sequence ID" value="CAD8439493.1"/>
    <property type="molecule type" value="Transcribed_RNA"/>
</dbReference>
<feature type="domain" description="C2H2-type" evidence="9">
    <location>
        <begin position="153"/>
        <end position="180"/>
    </location>
</feature>
<evidence type="ECO:0000256" key="1">
    <source>
        <dbReference type="ARBA" id="ARBA00004123"/>
    </source>
</evidence>
<keyword evidence="4 7" id="KW-0863">Zinc-finger</keyword>
<keyword evidence="5" id="KW-0862">Zinc</keyword>
<evidence type="ECO:0000259" key="9">
    <source>
        <dbReference type="PROSITE" id="PS50157"/>
    </source>
</evidence>
<dbReference type="SMART" id="SM00355">
    <property type="entry name" value="ZnF_C2H2"/>
    <property type="match status" value="3"/>
</dbReference>
<dbReference type="Pfam" id="PF00096">
    <property type="entry name" value="zf-C2H2"/>
    <property type="match status" value="3"/>
</dbReference>
<feature type="domain" description="C2H2-type" evidence="9">
    <location>
        <begin position="181"/>
        <end position="206"/>
    </location>
</feature>
<keyword evidence="3" id="KW-0677">Repeat</keyword>
<feature type="region of interest" description="Disordered" evidence="8">
    <location>
        <begin position="27"/>
        <end position="76"/>
    </location>
</feature>
<feature type="compositionally biased region" description="Pro residues" evidence="8">
    <location>
        <begin position="58"/>
        <end position="67"/>
    </location>
</feature>
<feature type="domain" description="C2H2-type" evidence="9">
    <location>
        <begin position="114"/>
        <end position="143"/>
    </location>
</feature>
<dbReference type="PROSITE" id="PS50157">
    <property type="entry name" value="ZINC_FINGER_C2H2_2"/>
    <property type="match status" value="3"/>
</dbReference>
<dbReference type="FunFam" id="3.30.160.60:FF:000690">
    <property type="entry name" value="Zinc finger protein 354C"/>
    <property type="match status" value="1"/>
</dbReference>
<keyword evidence="6" id="KW-0539">Nucleus</keyword>
<feature type="compositionally biased region" description="Polar residues" evidence="8">
    <location>
        <begin position="31"/>
        <end position="43"/>
    </location>
</feature>